<proteinExistence type="predicted"/>
<evidence type="ECO:0000313" key="2">
    <source>
        <dbReference type="Proteomes" id="UP000027982"/>
    </source>
</evidence>
<name>A0A068NJ18_FIMGI</name>
<dbReference type="HOGENOM" id="CLU_2665695_0_0_0"/>
<dbReference type="Proteomes" id="UP000027982">
    <property type="component" value="Chromosome"/>
</dbReference>
<dbReference type="STRING" id="661478.OP10G_0138"/>
<dbReference type="EMBL" id="CP007139">
    <property type="protein sequence ID" value="AIE83506.1"/>
    <property type="molecule type" value="Genomic_DNA"/>
</dbReference>
<organism evidence="1 2">
    <name type="scientific">Fimbriimonas ginsengisoli Gsoil 348</name>
    <dbReference type="NCBI Taxonomy" id="661478"/>
    <lineage>
        <taxon>Bacteria</taxon>
        <taxon>Bacillati</taxon>
        <taxon>Armatimonadota</taxon>
        <taxon>Fimbriimonadia</taxon>
        <taxon>Fimbriimonadales</taxon>
        <taxon>Fimbriimonadaceae</taxon>
        <taxon>Fimbriimonas</taxon>
    </lineage>
</organism>
<dbReference type="RefSeq" id="WP_025227819.1">
    <property type="nucleotide sequence ID" value="NZ_CP007139.1"/>
</dbReference>
<accession>A0A068NJ18</accession>
<dbReference type="AlphaFoldDB" id="A0A068NJ18"/>
<dbReference type="KEGG" id="fgi:OP10G_0138"/>
<protein>
    <submittedName>
        <fullName evidence="1">Uncharacterized protein</fullName>
    </submittedName>
</protein>
<sequence>MKDSYYVIFNRRGIDRLLKTDRFDLKSGECVVRMEIEVPDSVFAKPVIPVTRVVIPAESINRTIEAETTLDGEVA</sequence>
<evidence type="ECO:0000313" key="1">
    <source>
        <dbReference type="EMBL" id="AIE83506.1"/>
    </source>
</evidence>
<keyword evidence="2" id="KW-1185">Reference proteome</keyword>
<gene>
    <name evidence="1" type="ORF">OP10G_0138</name>
</gene>
<reference evidence="1 2" key="1">
    <citation type="journal article" date="2014" name="PLoS ONE">
        <title>The first complete genome sequence of the class fimbriimonadia in the phylum armatimonadetes.</title>
        <authorList>
            <person name="Hu Z.Y."/>
            <person name="Wang Y.Z."/>
            <person name="Im W.T."/>
            <person name="Wang S.Y."/>
            <person name="Zhao G.P."/>
            <person name="Zheng H.J."/>
            <person name="Quan Z.X."/>
        </authorList>
    </citation>
    <scope>NUCLEOTIDE SEQUENCE [LARGE SCALE GENOMIC DNA]</scope>
    <source>
        <strain evidence="1">Gsoil 348</strain>
    </source>
</reference>